<evidence type="ECO:0000256" key="1">
    <source>
        <dbReference type="ARBA" id="ARBA00004613"/>
    </source>
</evidence>
<protein>
    <recommendedName>
        <fullName evidence="5">Calcium-binding protein</fullName>
    </recommendedName>
</protein>
<organism evidence="3 4">
    <name type="scientific">Yanghanlia caeni</name>
    <dbReference type="NCBI Taxonomy" id="3064283"/>
    <lineage>
        <taxon>Bacteria</taxon>
        <taxon>Pseudomonadati</taxon>
        <taxon>Pseudomonadota</taxon>
        <taxon>Betaproteobacteria</taxon>
        <taxon>Burkholderiales</taxon>
        <taxon>Alcaligenaceae</taxon>
        <taxon>Yanghanlia</taxon>
    </lineage>
</organism>
<dbReference type="InterPro" id="IPR011049">
    <property type="entry name" value="Serralysin-like_metalloprot_C"/>
</dbReference>
<dbReference type="PANTHER" id="PTHR38340:SF1">
    <property type="entry name" value="S-LAYER PROTEIN"/>
    <property type="match status" value="1"/>
</dbReference>
<dbReference type="InterPro" id="IPR050557">
    <property type="entry name" value="RTX_toxin/Mannuronan_C5-epim"/>
</dbReference>
<evidence type="ECO:0000313" key="4">
    <source>
        <dbReference type="Proteomes" id="UP001232156"/>
    </source>
</evidence>
<sequence length="1237" mass="127503">MANTPAWFDEAYYLSSKLAQLRSKGLTQYQNIVDVKVALETAGYTPFSHFQAMGLIERTSPNQYFNATEYLNAKAQQANAKQGVTTWNADNIALAIRDAGMTIWEHFQKFGWKEGVNPSNAFDVNAYFESKLAAVQAKDPDGGWTLEKVKAAFEAAGLDPITHYVEYGKNEEGVTVSPAKDPVPSDGRTGVFTLTESRDVATANVFEGHRGWTPGGTDQVNTLNDDDELTGTGDNPTLNFTYVDNADIVDLIITPQLNGIETINIAYVGIGAKFLDLQDSTGVQNINLSRINLLNTDVGVLNIREIPEDGINLSINNSNAPSSNVVFLATEAAVSGNADIANLTLNNAQVDEVEIGGITGLNGFENINLTSTGAANEVVELDAEDLQTLIVDGDSALTLGGRDTITRASGQVEAFSYAQAFANVAGSFVTLDASALDAALTINLGDEVTGTTDGSSGTVLDFNFLGTAHDDTIRLLSGLDSSGDLVDGGEGQDTVVVFGDVDNGSVINVENLDVRAQSTTAITIDTSVVRDLETLVLRNEGFINVFDVSLPQSVVFTLDELSVEAADGIRIQHSTTGSNGVAQSRIVANLADDTANDSVQVAFADQYDGEKRGINNDPRFNFELDAANVENVTLTDEDSESNTVLLADTLSHTGKLTLQGGKAGQFLNLDADTVVGSGAGVYRIDTSGQAADLLGVQDVSLQANTVRYSGAEIDATGYAGDVIVRVDTLRDANGNAQPTGAQTIRLGAGNDTVVFDFVGDINAGLTIADHVDGGEGDDVLAIDGHGTNVTLTASEWTNVKNFETIALIGNGQADNNAIGASNAYNLTLTNDLIAANGEDVTGGRRITIDNNNEVWAAAGQADTVGISANAGVTIDARSLNAQSNFEYEGRWGAGETADRFILSDANINGLAVIDGGAILGAGNVASNLANSDVLEIRNASTVTVGDLANVKNVGTLEFTNDQAAHQHSILVLDNATVDALVNSSRSAAAGFEEVLTIRAIDNPLLPTAFTSLTLDATLVTNASLQLDITGGGGADVIEGGAGDDTINGGAGNDTINGGAGDDTITGGAGNDTINGGAGDDTITGGAGADILTGGAGADTFVFGTGAAFLTSAAARAHTTDGAIVAGGVDVIYDFTIGEDILTFARAGSEFDFNTFFAGVQGSAALGALNTGVANGLSVFNGNHAAVAALGYTAADTVILIDTNFFGAGTIAGSEGAIALVGVDAAALLASGAASIVI</sequence>
<keyword evidence="2" id="KW-0964">Secreted</keyword>
<dbReference type="PROSITE" id="PS00330">
    <property type="entry name" value="HEMOLYSIN_CALCIUM"/>
    <property type="match status" value="3"/>
</dbReference>
<dbReference type="RefSeq" id="WP_347286714.1">
    <property type="nucleotide sequence ID" value="NZ_JAUZQE010000010.1"/>
</dbReference>
<dbReference type="EMBL" id="JAUZQE010000010">
    <property type="protein sequence ID" value="MDR4125523.1"/>
    <property type="molecule type" value="Genomic_DNA"/>
</dbReference>
<proteinExistence type="predicted"/>
<accession>A0ABU1D500</accession>
<dbReference type="InterPro" id="IPR001343">
    <property type="entry name" value="Hemolysn_Ca-bd"/>
</dbReference>
<dbReference type="PRINTS" id="PR00313">
    <property type="entry name" value="CABNDNGRPT"/>
</dbReference>
<dbReference type="Proteomes" id="UP001232156">
    <property type="component" value="Unassembled WGS sequence"/>
</dbReference>
<dbReference type="SUPFAM" id="SSF51120">
    <property type="entry name" value="beta-Roll"/>
    <property type="match status" value="1"/>
</dbReference>
<reference evidence="3 4" key="1">
    <citation type="submission" date="2023-08" db="EMBL/GenBank/DDBJ databases">
        <title>Alcaligenaceae gen. nov., a novel taxon isolated from the sludge of Yixing Pesticide Factory.</title>
        <authorList>
            <person name="Ruan L."/>
        </authorList>
    </citation>
    <scope>NUCLEOTIDE SEQUENCE [LARGE SCALE GENOMIC DNA]</scope>
    <source>
        <strain evidence="3 4">LG-2</strain>
    </source>
</reference>
<evidence type="ECO:0008006" key="5">
    <source>
        <dbReference type="Google" id="ProtNLM"/>
    </source>
</evidence>
<dbReference type="Pfam" id="PF00353">
    <property type="entry name" value="HemolysinCabind"/>
    <property type="match status" value="2"/>
</dbReference>
<comment type="subcellular location">
    <subcellularLocation>
        <location evidence="1">Secreted</location>
    </subcellularLocation>
</comment>
<comment type="caution">
    <text evidence="3">The sequence shown here is derived from an EMBL/GenBank/DDBJ whole genome shotgun (WGS) entry which is preliminary data.</text>
</comment>
<dbReference type="PANTHER" id="PTHR38340">
    <property type="entry name" value="S-LAYER PROTEIN"/>
    <property type="match status" value="1"/>
</dbReference>
<dbReference type="InterPro" id="IPR018511">
    <property type="entry name" value="Hemolysin-typ_Ca-bd_CS"/>
</dbReference>
<name>A0ABU1D500_9BURK</name>
<evidence type="ECO:0000313" key="3">
    <source>
        <dbReference type="EMBL" id="MDR4125523.1"/>
    </source>
</evidence>
<keyword evidence="4" id="KW-1185">Reference proteome</keyword>
<gene>
    <name evidence="3" type="ORF">Q8947_05945</name>
</gene>
<evidence type="ECO:0000256" key="2">
    <source>
        <dbReference type="ARBA" id="ARBA00022525"/>
    </source>
</evidence>
<dbReference type="Gene3D" id="2.150.10.10">
    <property type="entry name" value="Serralysin-like metalloprotease, C-terminal"/>
    <property type="match status" value="1"/>
</dbReference>